<dbReference type="Pfam" id="PF01261">
    <property type="entry name" value="AP_endonuc_2"/>
    <property type="match status" value="1"/>
</dbReference>
<evidence type="ECO:0000313" key="4">
    <source>
        <dbReference type="Proteomes" id="UP001241072"/>
    </source>
</evidence>
<dbReference type="SUPFAM" id="SSF51658">
    <property type="entry name" value="Xylose isomerase-like"/>
    <property type="match status" value="1"/>
</dbReference>
<dbReference type="InterPro" id="IPR036237">
    <property type="entry name" value="Xyl_isomerase-like_sf"/>
</dbReference>
<reference evidence="3 4" key="1">
    <citation type="submission" date="2023-07" db="EMBL/GenBank/DDBJ databases">
        <title>Protaetiibacter sp. nov WY-16 isolated from soil.</title>
        <authorList>
            <person name="Liu B."/>
            <person name="Wan Y."/>
        </authorList>
    </citation>
    <scope>NUCLEOTIDE SEQUENCE [LARGE SCALE GENOMIC DNA]</scope>
    <source>
        <strain evidence="3 4">WY-16</strain>
    </source>
</reference>
<keyword evidence="3" id="KW-0413">Isomerase</keyword>
<dbReference type="EMBL" id="JAUQUB010000002">
    <property type="protein sequence ID" value="MDO7882628.1"/>
    <property type="molecule type" value="Genomic_DNA"/>
</dbReference>
<evidence type="ECO:0000313" key="3">
    <source>
        <dbReference type="EMBL" id="MDO7882628.1"/>
    </source>
</evidence>
<keyword evidence="4" id="KW-1185">Reference proteome</keyword>
<dbReference type="RefSeq" id="WP_305003061.1">
    <property type="nucleotide sequence ID" value="NZ_JAUQUB010000002.1"/>
</dbReference>
<dbReference type="Proteomes" id="UP001241072">
    <property type="component" value="Unassembled WGS sequence"/>
</dbReference>
<dbReference type="PANTHER" id="PTHR12110:SF53">
    <property type="entry name" value="BLR5974 PROTEIN"/>
    <property type="match status" value="1"/>
</dbReference>
<dbReference type="InterPro" id="IPR050312">
    <property type="entry name" value="IolE/XylAMocC-like"/>
</dbReference>
<dbReference type="PANTHER" id="PTHR12110">
    <property type="entry name" value="HYDROXYPYRUVATE ISOMERASE"/>
    <property type="match status" value="1"/>
</dbReference>
<feature type="domain" description="Xylose isomerase-like TIM barrel" evidence="2">
    <location>
        <begin position="22"/>
        <end position="251"/>
    </location>
</feature>
<organism evidence="3 4">
    <name type="scientific">Antiquaquibacter soli</name>
    <dbReference type="NCBI Taxonomy" id="3064523"/>
    <lineage>
        <taxon>Bacteria</taxon>
        <taxon>Bacillati</taxon>
        <taxon>Actinomycetota</taxon>
        <taxon>Actinomycetes</taxon>
        <taxon>Micrococcales</taxon>
        <taxon>Microbacteriaceae</taxon>
        <taxon>Antiquaquibacter</taxon>
    </lineage>
</organism>
<evidence type="ECO:0000256" key="1">
    <source>
        <dbReference type="ARBA" id="ARBA00023277"/>
    </source>
</evidence>
<gene>
    <name evidence="3" type="ORF">Q5716_10360</name>
</gene>
<dbReference type="GO" id="GO:0016853">
    <property type="term" value="F:isomerase activity"/>
    <property type="evidence" value="ECO:0007669"/>
    <property type="project" value="UniProtKB-KW"/>
</dbReference>
<sequence>MRRLGAFSTLGCPELSAEGIARLARDHGDLGVELRAAAGTPLNDGMSATALAELADELRATRLLSVSTYVLIADTAADDSDVVEGLLTAIDLARALGAPAIRVFAGGEGTALPARRLRSALAGTGPDVEILLETHDSHSTGRSVADVLDAVGDARCGAIWDVAHPWAVGERPEHTLEALWPWLRYVQVKDEPSPTERTPVLLGEGGIPLEHMLDLLDDRGYSGVLSLEWERAWHPSIPPLGDALSAAERWLESAGR</sequence>
<dbReference type="InterPro" id="IPR013022">
    <property type="entry name" value="Xyl_isomerase-like_TIM-brl"/>
</dbReference>
<evidence type="ECO:0000259" key="2">
    <source>
        <dbReference type="Pfam" id="PF01261"/>
    </source>
</evidence>
<keyword evidence="1" id="KW-0119">Carbohydrate metabolism</keyword>
<accession>A0ABT9BNL5</accession>
<protein>
    <submittedName>
        <fullName evidence="3">Sugar phosphate isomerase/epimerase family protein</fullName>
    </submittedName>
</protein>
<comment type="caution">
    <text evidence="3">The sequence shown here is derived from an EMBL/GenBank/DDBJ whole genome shotgun (WGS) entry which is preliminary data.</text>
</comment>
<name>A0ABT9BNL5_9MICO</name>
<proteinExistence type="predicted"/>
<dbReference type="Gene3D" id="3.20.20.150">
    <property type="entry name" value="Divalent-metal-dependent TIM barrel enzymes"/>
    <property type="match status" value="1"/>
</dbReference>